<dbReference type="Proteomes" id="UP001341840">
    <property type="component" value="Unassembled WGS sequence"/>
</dbReference>
<proteinExistence type="predicted"/>
<comment type="caution">
    <text evidence="1">The sequence shown here is derived from an EMBL/GenBank/DDBJ whole genome shotgun (WGS) entry which is preliminary data.</text>
</comment>
<gene>
    <name evidence="1" type="ORF">PIB30_083377</name>
</gene>
<sequence length="152" mass="16569">MVTSSGPSRSRHACSGGGIFVVVVESPYPSQAVLERLEKGVTGCNQVKIPSTGLGSIYLGSEREKFIFDRGLVAVELVESSRMSCHLGGTSTYPWHPSCEVLIPRWIRVNLRYWSELTSGAGMAVESAIQPTDQLLNELFRNMLSPGPNARD</sequence>
<dbReference type="EMBL" id="JASCZI010091937">
    <property type="protein sequence ID" value="MED6151527.1"/>
    <property type="molecule type" value="Genomic_DNA"/>
</dbReference>
<reference evidence="1 2" key="1">
    <citation type="journal article" date="2023" name="Plants (Basel)">
        <title>Bridging the Gap: Combining Genomics and Transcriptomics Approaches to Understand Stylosanthes scabra, an Orphan Legume from the Brazilian Caatinga.</title>
        <authorList>
            <person name="Ferreira-Neto J.R.C."/>
            <person name="da Silva M.D."/>
            <person name="Binneck E."/>
            <person name="de Melo N.F."/>
            <person name="da Silva R.H."/>
            <person name="de Melo A.L.T.M."/>
            <person name="Pandolfi V."/>
            <person name="Bustamante F.O."/>
            <person name="Brasileiro-Vidal A.C."/>
            <person name="Benko-Iseppon A.M."/>
        </authorList>
    </citation>
    <scope>NUCLEOTIDE SEQUENCE [LARGE SCALE GENOMIC DNA]</scope>
    <source>
        <tissue evidence="1">Leaves</tissue>
    </source>
</reference>
<organism evidence="1 2">
    <name type="scientific">Stylosanthes scabra</name>
    <dbReference type="NCBI Taxonomy" id="79078"/>
    <lineage>
        <taxon>Eukaryota</taxon>
        <taxon>Viridiplantae</taxon>
        <taxon>Streptophyta</taxon>
        <taxon>Embryophyta</taxon>
        <taxon>Tracheophyta</taxon>
        <taxon>Spermatophyta</taxon>
        <taxon>Magnoliopsida</taxon>
        <taxon>eudicotyledons</taxon>
        <taxon>Gunneridae</taxon>
        <taxon>Pentapetalae</taxon>
        <taxon>rosids</taxon>
        <taxon>fabids</taxon>
        <taxon>Fabales</taxon>
        <taxon>Fabaceae</taxon>
        <taxon>Papilionoideae</taxon>
        <taxon>50 kb inversion clade</taxon>
        <taxon>dalbergioids sensu lato</taxon>
        <taxon>Dalbergieae</taxon>
        <taxon>Pterocarpus clade</taxon>
        <taxon>Stylosanthes</taxon>
    </lineage>
</organism>
<name>A0ABU6TT08_9FABA</name>
<evidence type="ECO:0000313" key="2">
    <source>
        <dbReference type="Proteomes" id="UP001341840"/>
    </source>
</evidence>
<protein>
    <submittedName>
        <fullName evidence="1">Uncharacterized protein</fullName>
    </submittedName>
</protein>
<accession>A0ABU6TT08</accession>
<keyword evidence="2" id="KW-1185">Reference proteome</keyword>
<evidence type="ECO:0000313" key="1">
    <source>
        <dbReference type="EMBL" id="MED6151527.1"/>
    </source>
</evidence>